<evidence type="ECO:0000259" key="2">
    <source>
        <dbReference type="Pfam" id="PF24476"/>
    </source>
</evidence>
<evidence type="ECO:0000313" key="3">
    <source>
        <dbReference type="EMBL" id="KAJ5335217.1"/>
    </source>
</evidence>
<keyword evidence="1" id="KW-0732">Signal</keyword>
<proteinExistence type="predicted"/>
<reference evidence="3" key="2">
    <citation type="journal article" date="2023" name="IMA Fungus">
        <title>Comparative genomic study of the Penicillium genus elucidates a diverse pangenome and 15 lateral gene transfer events.</title>
        <authorList>
            <person name="Petersen C."/>
            <person name="Sorensen T."/>
            <person name="Nielsen M.R."/>
            <person name="Sondergaard T.E."/>
            <person name="Sorensen J.L."/>
            <person name="Fitzpatrick D.A."/>
            <person name="Frisvad J.C."/>
            <person name="Nielsen K.L."/>
        </authorList>
    </citation>
    <scope>NUCLEOTIDE SEQUENCE</scope>
    <source>
        <strain evidence="3">IBT 35673</strain>
    </source>
</reference>
<organism evidence="3 4">
    <name type="scientific">Penicillium brevicompactum</name>
    <dbReference type="NCBI Taxonomy" id="5074"/>
    <lineage>
        <taxon>Eukaryota</taxon>
        <taxon>Fungi</taxon>
        <taxon>Dikarya</taxon>
        <taxon>Ascomycota</taxon>
        <taxon>Pezizomycotina</taxon>
        <taxon>Eurotiomycetes</taxon>
        <taxon>Eurotiomycetidae</taxon>
        <taxon>Eurotiales</taxon>
        <taxon>Aspergillaceae</taxon>
        <taxon>Penicillium</taxon>
    </lineage>
</organism>
<evidence type="ECO:0000256" key="1">
    <source>
        <dbReference type="SAM" id="SignalP"/>
    </source>
</evidence>
<dbReference type="EMBL" id="JAPZBQ010000004">
    <property type="protein sequence ID" value="KAJ5335217.1"/>
    <property type="molecule type" value="Genomic_DNA"/>
</dbReference>
<protein>
    <submittedName>
        <fullName evidence="3">Synaptobrevin</fullName>
    </submittedName>
</protein>
<feature type="signal peptide" evidence="1">
    <location>
        <begin position="1"/>
        <end position="20"/>
    </location>
</feature>
<feature type="domain" description="DUF7580" evidence="2">
    <location>
        <begin position="197"/>
        <end position="536"/>
    </location>
</feature>
<dbReference type="Pfam" id="PF24476">
    <property type="entry name" value="DUF7580"/>
    <property type="match status" value="1"/>
</dbReference>
<dbReference type="PANTHER" id="PTHR35186:SF4">
    <property type="entry name" value="PRION-INHIBITION AND PROPAGATION HELO DOMAIN-CONTAINING PROTEIN"/>
    <property type="match status" value="1"/>
</dbReference>
<feature type="chain" id="PRO_5040916978" evidence="1">
    <location>
        <begin position="21"/>
        <end position="548"/>
    </location>
</feature>
<comment type="caution">
    <text evidence="3">The sequence shown here is derived from an EMBL/GenBank/DDBJ whole genome shotgun (WGS) entry which is preliminary data.</text>
</comment>
<gene>
    <name evidence="3" type="ORF">N7452_007620</name>
</gene>
<dbReference type="InterPro" id="IPR056002">
    <property type="entry name" value="DUF7580"/>
</dbReference>
<reference evidence="3" key="1">
    <citation type="submission" date="2022-12" db="EMBL/GenBank/DDBJ databases">
        <authorList>
            <person name="Petersen C."/>
        </authorList>
    </citation>
    <scope>NUCLEOTIDE SEQUENCE</scope>
    <source>
        <strain evidence="3">IBT 35673</strain>
    </source>
</reference>
<dbReference type="PANTHER" id="PTHR35186">
    <property type="entry name" value="ANK_REP_REGION DOMAIN-CONTAINING PROTEIN"/>
    <property type="match status" value="1"/>
</dbReference>
<dbReference type="AlphaFoldDB" id="A0A9W9UF04"/>
<evidence type="ECO:0000313" key="4">
    <source>
        <dbReference type="Proteomes" id="UP001147695"/>
    </source>
</evidence>
<accession>A0A9W9UF04</accession>
<sequence>MSGFEIVGVVLAVFPILTQSLKFYAEGTSLVDDFFHYQHVLKRISRGLAREQTTFGNSCKRFMEDVANQCGVGEEEIAEMMQDPTDPRWREGDLVQKYIFCQNSVQQYLDTVEDMNEELAKIVDLTAIDGGKGRPISLDKKGRRRQWKKLILVLKKDDITRHLEEAGRLNTFLARLTEQNQTISSTCRVSYRSTKHYMRVRSHAIDLYEILRDRFPTSPSCNCILRHDVNMKLEFRNAKATAKALRFHALFTSDTAFSSPRNWQEIETEPWESKEANLCQDIENHTRVKFAIGSPSSTKAPNYEHISDLCATIVGPMLSREWMGFITSDRGRQHRIRAIYHQPSQLSSKSIDTVSLAQILHDRAFRQEQRSRLGLKLASSVMQLHTTEWLTDHWNKHDILFLRSLDGKVDFDSPFIRRSFGTRNMNLASKSESGPKLHFNASIPCLFSLGIVLLELWYRGLFEDQKNEEERKMPLEFSDPWAARRLANEMDSGPNYKNSVLRCISGLDAVYTSLTDGRFRDEVEEKILSPLEEDLKFYCNINSIEDCV</sequence>
<dbReference type="Proteomes" id="UP001147695">
    <property type="component" value="Unassembled WGS sequence"/>
</dbReference>
<name>A0A9W9UF04_PENBR</name>